<reference evidence="2" key="1">
    <citation type="submission" date="2023-01" db="EMBL/GenBank/DDBJ databases">
        <title>Metagenome sequencing of chrysophaentin producing Chrysophaeum taylorii.</title>
        <authorList>
            <person name="Davison J."/>
            <person name="Bewley C."/>
        </authorList>
    </citation>
    <scope>NUCLEOTIDE SEQUENCE</scope>
    <source>
        <strain evidence="2">NIES-1699</strain>
    </source>
</reference>
<name>A0AAD7UHP1_9STRA</name>
<protein>
    <submittedName>
        <fullName evidence="2">Uncharacterized protein</fullName>
    </submittedName>
</protein>
<feature type="region of interest" description="Disordered" evidence="1">
    <location>
        <begin position="261"/>
        <end position="398"/>
    </location>
</feature>
<accession>A0AAD7UHP1</accession>
<feature type="compositionally biased region" description="Polar residues" evidence="1">
    <location>
        <begin position="298"/>
        <end position="321"/>
    </location>
</feature>
<evidence type="ECO:0000256" key="1">
    <source>
        <dbReference type="SAM" id="MobiDB-lite"/>
    </source>
</evidence>
<proteinExistence type="predicted"/>
<gene>
    <name evidence="2" type="ORF">CTAYLR_006232</name>
</gene>
<keyword evidence="3" id="KW-1185">Reference proteome</keyword>
<evidence type="ECO:0000313" key="3">
    <source>
        <dbReference type="Proteomes" id="UP001230188"/>
    </source>
</evidence>
<sequence length="847" mass="89699">ASCSPRWLGTIQSIKKRTLDQNCELTIARFGDSRKAIVDAPFLFSGKATLDSDHAGVLTYEVPLKSDGCLRCFYFGPSWQPDPCVKETTLICPPDPRASLVIKTVRPPNVLQRFFRQSPDAVLPLKPDTTTRRHPAAILEPDEPAIGPLHAQAPYSRIAIASFLPSIICVFRQRRRPRSSSSPLVASSICSTAWGEFADDDAAFDFELDTSCGNSVARADTFSFAGPNGPTERVPVGHANALAHRFCRMLRRLQHQHGCRARPFEHSSLTPSEIPSTRPTSMPSPRPTAIPSMVPSREPTSVPSANPTSIPTTEPTSMPSDTPTLAPTLLPTPAPTLLPSARPSSGPTMEPTNMPSQSPTQAPTPLPSAFLGHALRDSEHGPNCTSIDAAERVSSHRRCPRSSVVLSYDSANLDAFCGAKSCSNSAAERISIGDTFVFPKRSAFRFAIIQPFGEPNGVANPCTVADAHDRAVASTNHGADSRPNDAAERVSVGLTNRVANSRAIVVAHSSSVVLSYDSAYLDAFCGAKSCTNPVAKRASVIDTLVSSKLGTLDFAIIQTFGEPNDVANPCTVADAHDRAVASTNHGADSRPNDAAERVSVGLTNRAANSRAIVVAHSSSVVLSYDSANLDAFCGAKSCTNPVAKRASVIDTLVFPKRSAFRFAIIQPFGEPNDVANPCTVADAHGRAVASTNHGADSRPIDAAERVAIVAAHSPSVVLSYDSADLDALCYANSCTNPVAKRASVIDTLVSSKLGTLDFAIIQTFGEPNDVANPCTVADAHDRVAQAPTMVPTPDPTMLPSACPSAFTNRVANSRAIVVAHSSSVVLSYDSANLDAFCGAVLHSPTRC</sequence>
<comment type="caution">
    <text evidence="2">The sequence shown here is derived from an EMBL/GenBank/DDBJ whole genome shotgun (WGS) entry which is preliminary data.</text>
</comment>
<organism evidence="2 3">
    <name type="scientific">Chrysophaeum taylorii</name>
    <dbReference type="NCBI Taxonomy" id="2483200"/>
    <lineage>
        <taxon>Eukaryota</taxon>
        <taxon>Sar</taxon>
        <taxon>Stramenopiles</taxon>
        <taxon>Ochrophyta</taxon>
        <taxon>Pelagophyceae</taxon>
        <taxon>Pelagomonadales</taxon>
        <taxon>Pelagomonadaceae</taxon>
        <taxon>Chrysophaeum</taxon>
    </lineage>
</organism>
<feature type="compositionally biased region" description="Polar residues" evidence="1">
    <location>
        <begin position="342"/>
        <end position="363"/>
    </location>
</feature>
<dbReference type="AlphaFoldDB" id="A0AAD7UHP1"/>
<dbReference type="EMBL" id="JAQMWT010000238">
    <property type="protein sequence ID" value="KAJ8607003.1"/>
    <property type="molecule type" value="Genomic_DNA"/>
</dbReference>
<dbReference type="Proteomes" id="UP001230188">
    <property type="component" value="Unassembled WGS sequence"/>
</dbReference>
<evidence type="ECO:0000313" key="2">
    <source>
        <dbReference type="EMBL" id="KAJ8607003.1"/>
    </source>
</evidence>
<feature type="non-terminal residue" evidence="2">
    <location>
        <position position="1"/>
    </location>
</feature>